<keyword evidence="2" id="KW-0812">Transmembrane</keyword>
<sequence>MSEEKTIAPAGGASWPAAIGCALAAVVGVPVLVLLGVLVTFTVQRSVPEDYPTVAPQAMADRVGARSQEAYAVLGLGGELPPGAANSFSSGVCYPDGLESAADEPAPGSYALSHSWELDGVPREEAVAGVERLRERLAGDGWRIAAHDGAPGEEGVELRAEHDDEGRQVYTWHPGGTFRGGVHGACAFDPAGEDRTDVSPGLYPPVLRPS</sequence>
<feature type="transmembrane region" description="Helical" evidence="2">
    <location>
        <begin position="15"/>
        <end position="41"/>
    </location>
</feature>
<organism evidence="3 4">
    <name type="scientific">Streptomyces genisteinicus</name>
    <dbReference type="NCBI Taxonomy" id="2768068"/>
    <lineage>
        <taxon>Bacteria</taxon>
        <taxon>Bacillati</taxon>
        <taxon>Actinomycetota</taxon>
        <taxon>Actinomycetes</taxon>
        <taxon>Kitasatosporales</taxon>
        <taxon>Streptomycetaceae</taxon>
        <taxon>Streptomyces</taxon>
    </lineage>
</organism>
<dbReference type="AlphaFoldDB" id="A0A7H0I272"/>
<keyword evidence="2" id="KW-0472">Membrane</keyword>
<keyword evidence="2" id="KW-1133">Transmembrane helix</keyword>
<accession>A0A7H0I272</accession>
<name>A0A7H0I272_9ACTN</name>
<keyword evidence="4" id="KW-1185">Reference proteome</keyword>
<proteinExistence type="predicted"/>
<dbReference type="PROSITE" id="PS51257">
    <property type="entry name" value="PROKAR_LIPOPROTEIN"/>
    <property type="match status" value="1"/>
</dbReference>
<dbReference type="EMBL" id="CP060825">
    <property type="protein sequence ID" value="QNP66888.1"/>
    <property type="molecule type" value="Genomic_DNA"/>
</dbReference>
<protein>
    <submittedName>
        <fullName evidence="3">Uncharacterized protein</fullName>
    </submittedName>
</protein>
<feature type="region of interest" description="Disordered" evidence="1">
    <location>
        <begin position="190"/>
        <end position="210"/>
    </location>
</feature>
<reference evidence="3 4" key="1">
    <citation type="submission" date="2020-08" db="EMBL/GenBank/DDBJ databases">
        <title>A novel species.</title>
        <authorList>
            <person name="Gao J."/>
        </authorList>
    </citation>
    <scope>NUCLEOTIDE SEQUENCE [LARGE SCALE GENOMIC DNA]</scope>
    <source>
        <strain evidence="3 4">CRPJ-33</strain>
    </source>
</reference>
<dbReference type="RefSeq" id="WP_187743944.1">
    <property type="nucleotide sequence ID" value="NZ_CP060825.1"/>
</dbReference>
<evidence type="ECO:0000256" key="1">
    <source>
        <dbReference type="SAM" id="MobiDB-lite"/>
    </source>
</evidence>
<gene>
    <name evidence="3" type="ORF">IAG43_30840</name>
</gene>
<evidence type="ECO:0000313" key="3">
    <source>
        <dbReference type="EMBL" id="QNP66888.1"/>
    </source>
</evidence>
<dbReference type="Proteomes" id="UP000516230">
    <property type="component" value="Chromosome"/>
</dbReference>
<evidence type="ECO:0000256" key="2">
    <source>
        <dbReference type="SAM" id="Phobius"/>
    </source>
</evidence>
<evidence type="ECO:0000313" key="4">
    <source>
        <dbReference type="Proteomes" id="UP000516230"/>
    </source>
</evidence>
<dbReference type="KEGG" id="sgj:IAG43_30840"/>